<dbReference type="GO" id="GO:0055052">
    <property type="term" value="C:ATP-binding cassette (ABC) transporter complex, substrate-binding subunit-containing"/>
    <property type="evidence" value="ECO:0007669"/>
    <property type="project" value="TreeGrafter"/>
</dbReference>
<dbReference type="PANTHER" id="PTHR30061:SF50">
    <property type="entry name" value="MALTOSE_MALTODEXTRIN-BINDING PERIPLASMIC PROTEIN"/>
    <property type="match status" value="1"/>
</dbReference>
<keyword evidence="4" id="KW-0762">Sugar transport</keyword>
<dbReference type="Pfam" id="PF01547">
    <property type="entry name" value="SBP_bac_1"/>
    <property type="match status" value="1"/>
</dbReference>
<evidence type="ECO:0000256" key="1">
    <source>
        <dbReference type="ARBA" id="ARBA00008520"/>
    </source>
</evidence>
<evidence type="ECO:0000256" key="2">
    <source>
        <dbReference type="ARBA" id="ARBA00022448"/>
    </source>
</evidence>
<dbReference type="CDD" id="cd14750">
    <property type="entry name" value="PBP2_TMBP"/>
    <property type="match status" value="1"/>
</dbReference>
<organism evidence="4 5">
    <name type="scientific">Halobacteroides halobius (strain ATCC 35273 / DSM 5150 / MD-1)</name>
    <dbReference type="NCBI Taxonomy" id="748449"/>
    <lineage>
        <taxon>Bacteria</taxon>
        <taxon>Bacillati</taxon>
        <taxon>Bacillota</taxon>
        <taxon>Clostridia</taxon>
        <taxon>Halanaerobiales</taxon>
        <taxon>Halobacteroidaceae</taxon>
        <taxon>Halobacteroides</taxon>
    </lineage>
</organism>
<evidence type="ECO:0000256" key="3">
    <source>
        <dbReference type="ARBA" id="ARBA00022729"/>
    </source>
</evidence>
<keyword evidence="2" id="KW-0813">Transport</keyword>
<comment type="similarity">
    <text evidence="1">Belongs to the bacterial solute-binding protein 1 family.</text>
</comment>
<dbReference type="STRING" id="748449.Halha_1548"/>
<name>L0K880_HALHC</name>
<evidence type="ECO:0000313" key="5">
    <source>
        <dbReference type="Proteomes" id="UP000010880"/>
    </source>
</evidence>
<dbReference type="EMBL" id="CP003359">
    <property type="protein sequence ID" value="AGB41487.1"/>
    <property type="molecule type" value="Genomic_DNA"/>
</dbReference>
<dbReference type="GO" id="GO:1901982">
    <property type="term" value="F:maltose binding"/>
    <property type="evidence" value="ECO:0007669"/>
    <property type="project" value="TreeGrafter"/>
</dbReference>
<proteinExistence type="inferred from homology"/>
<protein>
    <submittedName>
        <fullName evidence="4">ABC-type sugar transport system, periplasmic component</fullName>
    </submittedName>
</protein>
<gene>
    <name evidence="4" type="ordered locus">Halha_1548</name>
</gene>
<dbReference type="Gene3D" id="3.40.190.10">
    <property type="entry name" value="Periplasmic binding protein-like II"/>
    <property type="match status" value="2"/>
</dbReference>
<dbReference type="KEGG" id="hhl:Halha_1548"/>
<dbReference type="OrthoDB" id="9808332at2"/>
<dbReference type="RefSeq" id="WP_015327205.1">
    <property type="nucleotide sequence ID" value="NC_019978.1"/>
</dbReference>
<evidence type="ECO:0000313" key="4">
    <source>
        <dbReference type="EMBL" id="AGB41487.1"/>
    </source>
</evidence>
<dbReference type="InterPro" id="IPR006059">
    <property type="entry name" value="SBP"/>
</dbReference>
<keyword evidence="5" id="KW-1185">Reference proteome</keyword>
<dbReference type="PATRIC" id="fig|748449.3.peg.1500"/>
<dbReference type="SUPFAM" id="SSF53850">
    <property type="entry name" value="Periplasmic binding protein-like II"/>
    <property type="match status" value="1"/>
</dbReference>
<reference evidence="5" key="1">
    <citation type="submission" date="2012-02" db="EMBL/GenBank/DDBJ databases">
        <title>The complete genome of Halobacteroides halobius DSM 5150.</title>
        <authorList>
            <person name="Lucas S."/>
            <person name="Copeland A."/>
            <person name="Lapidus A."/>
            <person name="Glavina del Rio T."/>
            <person name="Dalin E."/>
            <person name="Tice H."/>
            <person name="Bruce D."/>
            <person name="Goodwin L."/>
            <person name="Pitluck S."/>
            <person name="Peters L."/>
            <person name="Mikhailova N."/>
            <person name="Gu W."/>
            <person name="Kyrpides N."/>
            <person name="Mavromatis K."/>
            <person name="Ivanova N."/>
            <person name="Brettin T."/>
            <person name="Detter J.C."/>
            <person name="Han C."/>
            <person name="Larimer F."/>
            <person name="Land M."/>
            <person name="Hauser L."/>
            <person name="Markowitz V."/>
            <person name="Cheng J.-F."/>
            <person name="Hugenholtz P."/>
            <person name="Woyke T."/>
            <person name="Wu D."/>
            <person name="Tindall B."/>
            <person name="Pomrenke H."/>
            <person name="Brambilla E."/>
            <person name="Klenk H.-P."/>
            <person name="Eisen J.A."/>
        </authorList>
    </citation>
    <scope>NUCLEOTIDE SEQUENCE [LARGE SCALE GENOMIC DNA]</scope>
    <source>
        <strain evidence="5">ATCC 35273 / DSM 5150 / MD-1</strain>
    </source>
</reference>
<keyword evidence="3" id="KW-0732">Signal</keyword>
<accession>L0K880</accession>
<dbReference type="AlphaFoldDB" id="L0K880"/>
<dbReference type="eggNOG" id="COG1653">
    <property type="taxonomic scope" value="Bacteria"/>
</dbReference>
<dbReference type="Proteomes" id="UP000010880">
    <property type="component" value="Chromosome"/>
</dbReference>
<dbReference type="HOGENOM" id="CLU_031285_9_1_9"/>
<dbReference type="PANTHER" id="PTHR30061">
    <property type="entry name" value="MALTOSE-BINDING PERIPLASMIC PROTEIN"/>
    <property type="match status" value="1"/>
</dbReference>
<dbReference type="GO" id="GO:0015768">
    <property type="term" value="P:maltose transport"/>
    <property type="evidence" value="ECO:0007669"/>
    <property type="project" value="TreeGrafter"/>
</dbReference>
<dbReference type="GO" id="GO:0042956">
    <property type="term" value="P:maltodextrin transmembrane transport"/>
    <property type="evidence" value="ECO:0007669"/>
    <property type="project" value="TreeGrafter"/>
</dbReference>
<sequence>MKRKSIITLSLIALLVFAVTATSSAWWIFGGDEEKKKKDGEVTITFSTGIDNTGTDPLLIKKFEEKYPNINVKLIEQPSSSDTQHDTYVTKLSAGSSSIDVMNVDVIWPAEFAAAGWLEPLNKYFTEEEINKFLPGPIDAVTYKGKMYAVPWFTDAGMLYYRKDIVKDAPDTWSELYTKAKKYMGKKGTTMGFTFQAKQYEGLVCDILEYFWSNGGAVLNDQGKVVIDSPENLQALKFVKKLVQSKVTPPGITTFMEESSRRPFTEGKAVFNRNWPYVWSIAQSKGSPVKGKVGIAPMPRGPQGDSGAATLGGWNLAINKYSEHKEAAVKFVKFMTSYKMQAFNAIKSSRIPTRKAVYHDKEVLEVNPYYKDMYNVFINAKPRPVTPMYPQISDVIQVEVHKVINGMKSADKALETMQKKIEKLMNMM</sequence>